<accession>A0ABD0JE33</accession>
<proteinExistence type="predicted"/>
<evidence type="ECO:0000313" key="2">
    <source>
        <dbReference type="Proteomes" id="UP001519460"/>
    </source>
</evidence>
<gene>
    <name evidence="1" type="ORF">BaRGS_00035682</name>
</gene>
<name>A0ABD0JE33_9CAEN</name>
<evidence type="ECO:0000313" key="1">
    <source>
        <dbReference type="EMBL" id="KAK7471669.1"/>
    </source>
</evidence>
<sequence length="60" mass="6550">MEISSCSYTDKSCQFPTVALRIGEWNFRQSSQAISSSAAIYACAARPGNSTLFPVLFRLA</sequence>
<protein>
    <submittedName>
        <fullName evidence="1">Uncharacterized protein</fullName>
    </submittedName>
</protein>
<feature type="non-terminal residue" evidence="1">
    <location>
        <position position="60"/>
    </location>
</feature>
<keyword evidence="2" id="KW-1185">Reference proteome</keyword>
<dbReference type="EMBL" id="JACVVK020000483">
    <property type="protein sequence ID" value="KAK7471669.1"/>
    <property type="molecule type" value="Genomic_DNA"/>
</dbReference>
<dbReference type="Proteomes" id="UP001519460">
    <property type="component" value="Unassembled WGS sequence"/>
</dbReference>
<comment type="caution">
    <text evidence="1">The sequence shown here is derived from an EMBL/GenBank/DDBJ whole genome shotgun (WGS) entry which is preliminary data.</text>
</comment>
<dbReference type="AlphaFoldDB" id="A0ABD0JE33"/>
<organism evidence="1 2">
    <name type="scientific">Batillaria attramentaria</name>
    <dbReference type="NCBI Taxonomy" id="370345"/>
    <lineage>
        <taxon>Eukaryota</taxon>
        <taxon>Metazoa</taxon>
        <taxon>Spiralia</taxon>
        <taxon>Lophotrochozoa</taxon>
        <taxon>Mollusca</taxon>
        <taxon>Gastropoda</taxon>
        <taxon>Caenogastropoda</taxon>
        <taxon>Sorbeoconcha</taxon>
        <taxon>Cerithioidea</taxon>
        <taxon>Batillariidae</taxon>
        <taxon>Batillaria</taxon>
    </lineage>
</organism>
<reference evidence="1 2" key="1">
    <citation type="journal article" date="2023" name="Sci. Data">
        <title>Genome assembly of the Korean intertidal mud-creeper Batillaria attramentaria.</title>
        <authorList>
            <person name="Patra A.K."/>
            <person name="Ho P.T."/>
            <person name="Jun S."/>
            <person name="Lee S.J."/>
            <person name="Kim Y."/>
            <person name="Won Y.J."/>
        </authorList>
    </citation>
    <scope>NUCLEOTIDE SEQUENCE [LARGE SCALE GENOMIC DNA]</scope>
    <source>
        <strain evidence="1">Wonlab-2016</strain>
    </source>
</reference>